<keyword evidence="2" id="KW-0732">Signal</keyword>
<feature type="compositionally biased region" description="Low complexity" evidence="1">
    <location>
        <begin position="45"/>
        <end position="56"/>
    </location>
</feature>
<feature type="region of interest" description="Disordered" evidence="1">
    <location>
        <begin position="22"/>
        <end position="59"/>
    </location>
</feature>
<protein>
    <submittedName>
        <fullName evidence="3">Uncharacterized protein</fullName>
    </submittedName>
</protein>
<evidence type="ECO:0000256" key="1">
    <source>
        <dbReference type="SAM" id="MobiDB-lite"/>
    </source>
</evidence>
<proteinExistence type="predicted"/>
<feature type="chain" id="PRO_5007861521" evidence="2">
    <location>
        <begin position="17"/>
        <end position="118"/>
    </location>
</feature>
<gene>
    <name evidence="3" type="ORF">DAEQUDRAFT_733240</name>
</gene>
<dbReference type="AlphaFoldDB" id="A0A165L588"/>
<feature type="compositionally biased region" description="Low complexity" evidence="1">
    <location>
        <begin position="22"/>
        <end position="31"/>
    </location>
</feature>
<sequence>MATLLGTALSLPVSVTCPLFFSSPRPSSAGARPRRRLAPRAHSTPARPRLLPANARRASHRRKHAFQRWVRMERCPAHFTSRPPVVCPAFLVRVTHIMYMYSAHTISTDGCSPYYMHT</sequence>
<dbReference type="Proteomes" id="UP000076727">
    <property type="component" value="Unassembled WGS sequence"/>
</dbReference>
<dbReference type="EMBL" id="KV429148">
    <property type="protein sequence ID" value="KZT63960.1"/>
    <property type="molecule type" value="Genomic_DNA"/>
</dbReference>
<evidence type="ECO:0000256" key="2">
    <source>
        <dbReference type="SAM" id="SignalP"/>
    </source>
</evidence>
<accession>A0A165L588</accession>
<organism evidence="3 4">
    <name type="scientific">Daedalea quercina L-15889</name>
    <dbReference type="NCBI Taxonomy" id="1314783"/>
    <lineage>
        <taxon>Eukaryota</taxon>
        <taxon>Fungi</taxon>
        <taxon>Dikarya</taxon>
        <taxon>Basidiomycota</taxon>
        <taxon>Agaricomycotina</taxon>
        <taxon>Agaricomycetes</taxon>
        <taxon>Polyporales</taxon>
        <taxon>Fomitopsis</taxon>
    </lineage>
</organism>
<keyword evidence="4" id="KW-1185">Reference proteome</keyword>
<evidence type="ECO:0000313" key="3">
    <source>
        <dbReference type="EMBL" id="KZT63960.1"/>
    </source>
</evidence>
<name>A0A165L588_9APHY</name>
<feature type="signal peptide" evidence="2">
    <location>
        <begin position="1"/>
        <end position="16"/>
    </location>
</feature>
<reference evidence="3 4" key="1">
    <citation type="journal article" date="2016" name="Mol. Biol. Evol.">
        <title>Comparative Genomics of Early-Diverging Mushroom-Forming Fungi Provides Insights into the Origins of Lignocellulose Decay Capabilities.</title>
        <authorList>
            <person name="Nagy L.G."/>
            <person name="Riley R."/>
            <person name="Tritt A."/>
            <person name="Adam C."/>
            <person name="Daum C."/>
            <person name="Floudas D."/>
            <person name="Sun H."/>
            <person name="Yadav J.S."/>
            <person name="Pangilinan J."/>
            <person name="Larsson K.H."/>
            <person name="Matsuura K."/>
            <person name="Barry K."/>
            <person name="Labutti K."/>
            <person name="Kuo R."/>
            <person name="Ohm R.A."/>
            <person name="Bhattacharya S.S."/>
            <person name="Shirouzu T."/>
            <person name="Yoshinaga Y."/>
            <person name="Martin F.M."/>
            <person name="Grigoriev I.V."/>
            <person name="Hibbett D.S."/>
        </authorList>
    </citation>
    <scope>NUCLEOTIDE SEQUENCE [LARGE SCALE GENOMIC DNA]</scope>
    <source>
        <strain evidence="3 4">L-15889</strain>
    </source>
</reference>
<evidence type="ECO:0000313" key="4">
    <source>
        <dbReference type="Proteomes" id="UP000076727"/>
    </source>
</evidence>